<dbReference type="UniPathway" id="UPA00378"/>
<dbReference type="GO" id="GO:0005886">
    <property type="term" value="C:plasma membrane"/>
    <property type="evidence" value="ECO:0007669"/>
    <property type="project" value="UniProtKB-SubCell"/>
</dbReference>
<feature type="transmembrane region" description="Helical" evidence="1">
    <location>
        <begin position="290"/>
        <end position="308"/>
    </location>
</feature>
<evidence type="ECO:0000259" key="3">
    <source>
        <dbReference type="Pfam" id="PF16192"/>
    </source>
</evidence>
<dbReference type="InterPro" id="IPR027005">
    <property type="entry name" value="PMT-like"/>
</dbReference>
<dbReference type="PANTHER" id="PTHR10050">
    <property type="entry name" value="DOLICHYL-PHOSPHATE-MANNOSE--PROTEIN MANNOSYLTRANSFERASE"/>
    <property type="match status" value="1"/>
</dbReference>
<dbReference type="InterPro" id="IPR032421">
    <property type="entry name" value="PMT_4TMC"/>
</dbReference>
<evidence type="ECO:0000256" key="1">
    <source>
        <dbReference type="RuleBase" id="RU367007"/>
    </source>
</evidence>
<dbReference type="EC" id="2.4.1.-" evidence="1"/>
<sequence length="426" mass="45397">MFSAGLGRWAVKPIDAVAAVLLSCGVALRAVRLSFPGQMMFDELHFVENARNYLAGKPDWNDHPPLGKLILAASIRLFGDQSLAWRLPLLVAGLLTIALAGVAVARLFKDVRTGVLAAALIAADGFFISYSRAGLLDGFLVACAAAALLIVTLRWTLLTAVALGLVCGVACSIKFSGVSLVATSMVALLLLRDVSWRMRVGSAALISVVTVLVYFVVFGLGLSLTGKSGAPPSVVTETLGLLKHHAAATSMTHPFTSAWPTWFLPTRPIIMGVFREGGGLRTLTTLGNLAVWWPAMVLAASLTGLVAWRGVGATLQAREGASWGPGAFLDAHGREVLLLGAGALLFVAPWMLSRRDSYIYHFLPAYLFFTVLLGAYVGWVARTRRSAALVFVAVVLVVLAFYAPAWSFGLITDAGFDARFVLPGWR</sequence>
<gene>
    <name evidence="4" type="ORF">DI536_24365</name>
</gene>
<evidence type="ECO:0000259" key="2">
    <source>
        <dbReference type="Pfam" id="PF13231"/>
    </source>
</evidence>
<comment type="subcellular location">
    <subcellularLocation>
        <location evidence="1">Cell membrane</location>
    </subcellularLocation>
</comment>
<dbReference type="Proteomes" id="UP000249061">
    <property type="component" value="Unassembled WGS sequence"/>
</dbReference>
<accession>A0A2W5VEQ6</accession>
<feature type="transmembrane region" description="Helical" evidence="1">
    <location>
        <begin position="336"/>
        <end position="352"/>
    </location>
</feature>
<keyword evidence="1" id="KW-0808">Transferase</keyword>
<comment type="pathway">
    <text evidence="1">Protein modification; protein glycosylation.</text>
</comment>
<name>A0A2W5VEQ6_9BACT</name>
<dbReference type="Pfam" id="PF16192">
    <property type="entry name" value="PMT_4TMC"/>
    <property type="match status" value="1"/>
</dbReference>
<keyword evidence="1" id="KW-1003">Cell membrane</keyword>
<proteinExistence type="inferred from homology"/>
<feature type="transmembrane region" description="Helical" evidence="1">
    <location>
        <begin position="135"/>
        <end position="155"/>
    </location>
</feature>
<organism evidence="4 5">
    <name type="scientific">Archangium gephyra</name>
    <dbReference type="NCBI Taxonomy" id="48"/>
    <lineage>
        <taxon>Bacteria</taxon>
        <taxon>Pseudomonadati</taxon>
        <taxon>Myxococcota</taxon>
        <taxon>Myxococcia</taxon>
        <taxon>Myxococcales</taxon>
        <taxon>Cystobacterineae</taxon>
        <taxon>Archangiaceae</taxon>
        <taxon>Archangium</taxon>
    </lineage>
</organism>
<comment type="function">
    <text evidence="1">Protein O-mannosyltransferase that catalyzes the transfer of a single mannose residue from a polyprenol phospho-mannosyl lipidic donor to the hydroxyl group of selected serine and threonine residues in acceptor proteins.</text>
</comment>
<dbReference type="Pfam" id="PF13231">
    <property type="entry name" value="PMT_2"/>
    <property type="match status" value="1"/>
</dbReference>
<dbReference type="GO" id="GO:0004169">
    <property type="term" value="F:dolichyl-phosphate-mannose-protein mannosyltransferase activity"/>
    <property type="evidence" value="ECO:0007669"/>
    <property type="project" value="UniProtKB-UniRule"/>
</dbReference>
<feature type="transmembrane region" description="Helical" evidence="1">
    <location>
        <begin position="388"/>
        <end position="411"/>
    </location>
</feature>
<comment type="similarity">
    <text evidence="1">Belongs to the glycosyltransferase 39 family.</text>
</comment>
<feature type="transmembrane region" description="Helical" evidence="1">
    <location>
        <begin position="83"/>
        <end position="105"/>
    </location>
</feature>
<comment type="caution">
    <text evidence="4">The sequence shown here is derived from an EMBL/GenBank/DDBJ whole genome shotgun (WGS) entry which is preliminary data.</text>
</comment>
<keyword evidence="1" id="KW-1133">Transmembrane helix</keyword>
<dbReference type="InterPro" id="IPR038731">
    <property type="entry name" value="RgtA/B/C-like"/>
</dbReference>
<protein>
    <recommendedName>
        <fullName evidence="1">Polyprenol-phosphate-mannose--protein mannosyltransferase</fullName>
        <ecNumber evidence="1">2.4.1.-</ecNumber>
    </recommendedName>
</protein>
<dbReference type="EMBL" id="QFQP01000024">
    <property type="protein sequence ID" value="PZR08641.1"/>
    <property type="molecule type" value="Genomic_DNA"/>
</dbReference>
<feature type="domain" description="Protein O-mannosyl-transferase C-terminal four TM" evidence="3">
    <location>
        <begin position="242"/>
        <end position="402"/>
    </location>
</feature>
<dbReference type="AlphaFoldDB" id="A0A2W5VEQ6"/>
<evidence type="ECO:0000313" key="5">
    <source>
        <dbReference type="Proteomes" id="UP000249061"/>
    </source>
</evidence>
<feature type="transmembrane region" description="Helical" evidence="1">
    <location>
        <begin position="161"/>
        <end position="191"/>
    </location>
</feature>
<feature type="transmembrane region" description="Helical" evidence="1">
    <location>
        <begin position="358"/>
        <end position="381"/>
    </location>
</feature>
<evidence type="ECO:0000313" key="4">
    <source>
        <dbReference type="EMBL" id="PZR08641.1"/>
    </source>
</evidence>
<feature type="domain" description="Glycosyltransferase RgtA/B/C/D-like" evidence="2">
    <location>
        <begin position="62"/>
        <end position="216"/>
    </location>
</feature>
<feature type="transmembrane region" description="Helical" evidence="1">
    <location>
        <begin position="111"/>
        <end position="128"/>
    </location>
</feature>
<reference evidence="4 5" key="1">
    <citation type="submission" date="2017-08" db="EMBL/GenBank/DDBJ databases">
        <title>Infants hospitalized years apart are colonized by the same room-sourced microbial strains.</title>
        <authorList>
            <person name="Brooks B."/>
            <person name="Olm M.R."/>
            <person name="Firek B.A."/>
            <person name="Baker R."/>
            <person name="Thomas B.C."/>
            <person name="Morowitz M.J."/>
            <person name="Banfield J.F."/>
        </authorList>
    </citation>
    <scope>NUCLEOTIDE SEQUENCE [LARGE SCALE GENOMIC DNA]</scope>
    <source>
        <strain evidence="4">S2_003_000_R2_14</strain>
    </source>
</reference>
<keyword evidence="1" id="KW-0472">Membrane</keyword>
<feature type="transmembrane region" description="Helical" evidence="1">
    <location>
        <begin position="203"/>
        <end position="224"/>
    </location>
</feature>
<keyword evidence="1" id="KW-0328">Glycosyltransferase</keyword>
<keyword evidence="1" id="KW-0812">Transmembrane</keyword>